<feature type="domain" description="Helicase-associated" evidence="2">
    <location>
        <begin position="450"/>
        <end position="530"/>
    </location>
</feature>
<dbReference type="PANTHER" id="PTHR33418">
    <property type="entry name" value="HELICASE-ASSOCIATED"/>
    <property type="match status" value="1"/>
</dbReference>
<dbReference type="Proteomes" id="UP001530293">
    <property type="component" value="Unassembled WGS sequence"/>
</dbReference>
<feature type="domain" description="Helicase-associated" evidence="2">
    <location>
        <begin position="663"/>
        <end position="710"/>
    </location>
</feature>
<dbReference type="InterPro" id="IPR005114">
    <property type="entry name" value="Helicase_assoc"/>
</dbReference>
<feature type="compositionally biased region" description="Low complexity" evidence="1">
    <location>
        <begin position="254"/>
        <end position="278"/>
    </location>
</feature>
<evidence type="ECO:0000256" key="1">
    <source>
        <dbReference type="SAM" id="MobiDB-lite"/>
    </source>
</evidence>
<protein>
    <recommendedName>
        <fullName evidence="2">Helicase-associated domain-containing protein</fullName>
    </recommendedName>
</protein>
<proteinExistence type="predicted"/>
<dbReference type="AlphaFoldDB" id="A0ABD3M7B9"/>
<dbReference type="Gene3D" id="6.10.140.530">
    <property type="match status" value="3"/>
</dbReference>
<organism evidence="3 4">
    <name type="scientific">Discostella pseudostelligera</name>
    <dbReference type="NCBI Taxonomy" id="259834"/>
    <lineage>
        <taxon>Eukaryota</taxon>
        <taxon>Sar</taxon>
        <taxon>Stramenopiles</taxon>
        <taxon>Ochrophyta</taxon>
        <taxon>Bacillariophyta</taxon>
        <taxon>Coscinodiscophyceae</taxon>
        <taxon>Thalassiosirophycidae</taxon>
        <taxon>Stephanodiscales</taxon>
        <taxon>Stephanodiscaceae</taxon>
        <taxon>Discostella</taxon>
    </lineage>
</organism>
<keyword evidence="4" id="KW-1185">Reference proteome</keyword>
<dbReference type="EMBL" id="JALLBG020000305">
    <property type="protein sequence ID" value="KAL3756435.1"/>
    <property type="molecule type" value="Genomic_DNA"/>
</dbReference>
<comment type="caution">
    <text evidence="3">The sequence shown here is derived from an EMBL/GenBank/DDBJ whole genome shotgun (WGS) entry which is preliminary data.</text>
</comment>
<evidence type="ECO:0000259" key="2">
    <source>
        <dbReference type="Pfam" id="PF03457"/>
    </source>
</evidence>
<evidence type="ECO:0000313" key="4">
    <source>
        <dbReference type="Proteomes" id="UP001530293"/>
    </source>
</evidence>
<accession>A0ABD3M7B9</accession>
<feature type="compositionally biased region" description="Basic residues" evidence="1">
    <location>
        <begin position="1"/>
        <end position="11"/>
    </location>
</feature>
<name>A0ABD3M7B9_9STRA</name>
<feature type="domain" description="Helicase-associated" evidence="2">
    <location>
        <begin position="565"/>
        <end position="658"/>
    </location>
</feature>
<dbReference type="PANTHER" id="PTHR33418:SF1">
    <property type="entry name" value="HELICASE-ASSOCIATED DOMAIN-CONTAINING PROTEIN"/>
    <property type="match status" value="1"/>
</dbReference>
<reference evidence="3 4" key="1">
    <citation type="submission" date="2024-10" db="EMBL/GenBank/DDBJ databases">
        <title>Updated reference genomes for cyclostephanoid diatoms.</title>
        <authorList>
            <person name="Roberts W.R."/>
            <person name="Alverson A.J."/>
        </authorList>
    </citation>
    <scope>NUCLEOTIDE SEQUENCE [LARGE SCALE GENOMIC DNA]</scope>
    <source>
        <strain evidence="3 4">AJA232-27</strain>
    </source>
</reference>
<evidence type="ECO:0000313" key="3">
    <source>
        <dbReference type="EMBL" id="KAL3756435.1"/>
    </source>
</evidence>
<gene>
    <name evidence="3" type="ORF">ACHAWU_007706</name>
</gene>
<feature type="region of interest" description="Disordered" evidence="1">
    <location>
        <begin position="229"/>
        <end position="278"/>
    </location>
</feature>
<dbReference type="Pfam" id="PF03457">
    <property type="entry name" value="HA"/>
    <property type="match status" value="3"/>
</dbReference>
<feature type="compositionally biased region" description="Pro residues" evidence="1">
    <location>
        <begin position="50"/>
        <end position="61"/>
    </location>
</feature>
<sequence>MPSASKRRYGKPPKSSPPPAATMAKSDGQQQDQHHGQAPHPAAASTAASLPPPPNPNPPFRFPGMPYPYPYPPGAPMMMRPPIATQTTTALKPSATATKPAALPPFPAPANANMTTLPPTAAGAAAAPKYYYNRPFPPPPPPPPQYNFTVPPPSLTNNNKIIIDKHGQTSSFQIAAAAAALAAAKTESSTYAMRKMNDTDFVRCFATEFKRRGYTLAIQLKPYSAEVKEPAKKKLKGTQNNNDGEVSTGKGAEKATQTSTAAAATSPNKSSPSKQKLPSLSLPSFPFYPTVRIPNAKQDATWDAMYDQVSDYVKKNNGDLPLLPSINDDNADNRRKYEALYRWTRTQLLSWDQMKKDSMHTLSLERISKLHALNFEQHNVASAATATAASSSSEVATATAPAAAAAAAAAVAALPAPTTTTAAASVSSVVGGTAPLDSRNLWIQSMKNLQRWKEKFESLKRYKEVHGDINVPPTADEALATWCETQRIRRKVTLSDKGDAAAAAGEGTLTDSRANPLTKEQFQLLESIGFETVPPQRKRKYTPPPVDRAEVERKWEEKLYVVIIFQELIQFKEVHGHCDVSYVTHADNLPLANWVKRQRVSGRSRNLLLVEHIRLKDFAMFAIYLYAQRKYKARQSGMTGSKADITDEQIVKLGSVGFSFTRRDDFETRFIQVCQFKKEFGHARVPNGYKGYNNLGRWTKRWRDGIRKNEPWVRFTADALRLRVCYFILTTLNYIYIYVCFPS</sequence>
<feature type="region of interest" description="Disordered" evidence="1">
    <location>
        <begin position="1"/>
        <end position="61"/>
    </location>
</feature>
<feature type="compositionally biased region" description="Low complexity" evidence="1">
    <location>
        <begin position="21"/>
        <end position="49"/>
    </location>
</feature>